<name>A0A0L8BPZ2_ENSAD</name>
<evidence type="ECO:0000256" key="1">
    <source>
        <dbReference type="SAM" id="SignalP"/>
    </source>
</evidence>
<dbReference type="EMBL" id="LGAP01000015">
    <property type="protein sequence ID" value="KOF16766.1"/>
    <property type="molecule type" value="Genomic_DNA"/>
</dbReference>
<dbReference type="AlphaFoldDB" id="A0A0L8BPZ2"/>
<protein>
    <recommendedName>
        <fullName evidence="4">SH3 domain-containing protein</fullName>
    </recommendedName>
</protein>
<reference evidence="3" key="1">
    <citation type="submission" date="2015-07" db="EMBL/GenBank/DDBJ databases">
        <title>Whole genome sequence of an Ensifer adhaerens strain isolated from a cave pool in the Wind Cave National Park.</title>
        <authorList>
            <person name="Eng W.W.H."/>
            <person name="Gan H.M."/>
            <person name="Barton H.A."/>
            <person name="Savka M.A."/>
        </authorList>
    </citation>
    <scope>NUCLEOTIDE SEQUENCE [LARGE SCALE GENOMIC DNA]</scope>
    <source>
        <strain evidence="3">SD006</strain>
    </source>
</reference>
<proteinExistence type="predicted"/>
<dbReference type="PATRIC" id="fig|106592.7.peg.2067"/>
<feature type="chain" id="PRO_5005581060" description="SH3 domain-containing protein" evidence="1">
    <location>
        <begin position="27"/>
        <end position="125"/>
    </location>
</feature>
<evidence type="ECO:0000313" key="3">
    <source>
        <dbReference type="Proteomes" id="UP000037425"/>
    </source>
</evidence>
<evidence type="ECO:0000313" key="2">
    <source>
        <dbReference type="EMBL" id="KOF16766.1"/>
    </source>
</evidence>
<comment type="caution">
    <text evidence="2">The sequence shown here is derived from an EMBL/GenBank/DDBJ whole genome shotgun (WGS) entry which is preliminary data.</text>
</comment>
<accession>A0A0L8BPZ2</accession>
<sequence length="125" mass="13965">MIGFRSILISLAVVAVGLSLRAPASSASTFVAWEVSDVAWNDVLNARAWPSSSSAVRAGYPNGTKLQMTGRCMNGVDLQRIARWSVQAQRNAVRATWCQIWHDPQQNGRWQEGWVYGKFIRPARF</sequence>
<keyword evidence="1" id="KW-0732">Signal</keyword>
<feature type="signal peptide" evidence="1">
    <location>
        <begin position="1"/>
        <end position="26"/>
    </location>
</feature>
<organism evidence="2 3">
    <name type="scientific">Ensifer adhaerens</name>
    <name type="common">Sinorhizobium morelense</name>
    <dbReference type="NCBI Taxonomy" id="106592"/>
    <lineage>
        <taxon>Bacteria</taxon>
        <taxon>Pseudomonadati</taxon>
        <taxon>Pseudomonadota</taxon>
        <taxon>Alphaproteobacteria</taxon>
        <taxon>Hyphomicrobiales</taxon>
        <taxon>Rhizobiaceae</taxon>
        <taxon>Sinorhizobium/Ensifer group</taxon>
        <taxon>Ensifer</taxon>
    </lineage>
</organism>
<dbReference type="Proteomes" id="UP000037425">
    <property type="component" value="Unassembled WGS sequence"/>
</dbReference>
<evidence type="ECO:0008006" key="4">
    <source>
        <dbReference type="Google" id="ProtNLM"/>
    </source>
</evidence>
<dbReference type="RefSeq" id="WP_053250766.1">
    <property type="nucleotide sequence ID" value="NZ_LGAP01000015.1"/>
</dbReference>
<dbReference type="Gene3D" id="2.30.30.40">
    <property type="entry name" value="SH3 Domains"/>
    <property type="match status" value="1"/>
</dbReference>
<dbReference type="OrthoDB" id="8420208at2"/>
<gene>
    <name evidence="2" type="ORF">AC244_21130</name>
</gene>